<dbReference type="Proteomes" id="UP001500920">
    <property type="component" value="Unassembled WGS sequence"/>
</dbReference>
<dbReference type="InterPro" id="IPR009574">
    <property type="entry name" value="DUF1189"/>
</dbReference>
<keyword evidence="1" id="KW-0472">Membrane</keyword>
<evidence type="ECO:0000313" key="2">
    <source>
        <dbReference type="EMBL" id="GAA3722490.1"/>
    </source>
</evidence>
<gene>
    <name evidence="2" type="ORF">GCM10022378_10700</name>
</gene>
<accession>A0ABP7EQ50</accession>
<feature type="transmembrane region" description="Helical" evidence="1">
    <location>
        <begin position="217"/>
        <end position="234"/>
    </location>
</feature>
<sequence length="242" mass="27852">MKLFTFYKRLLTFEKYPLFRTANFKHMLLNIFVISLLIALPNIIALFQSANAAAGLADIESEIPEFSIVDGQYVGEDETVSIKGNDVLFSSEVATDSVEDRNVLIGFVKDGIYIRDVQNTGFDYSYIGDVKDDEGLKTFISQQSSSLYFYVSVYVVFFIFVVMFFSVIFMSILAYLFHTSSALLKRKSRFMNWYKFISFATAFILLPMALVELLSGSMLWSLYLLTLPFYIHYFRKLPVMKT</sequence>
<feature type="transmembrane region" description="Helical" evidence="1">
    <location>
        <begin position="147"/>
        <end position="177"/>
    </location>
</feature>
<evidence type="ECO:0000313" key="3">
    <source>
        <dbReference type="Proteomes" id="UP001500920"/>
    </source>
</evidence>
<evidence type="ECO:0000256" key="1">
    <source>
        <dbReference type="SAM" id="Phobius"/>
    </source>
</evidence>
<organism evidence="2 3">
    <name type="scientific">Salinicoccus jeotgali</name>
    <dbReference type="NCBI Taxonomy" id="381634"/>
    <lineage>
        <taxon>Bacteria</taxon>
        <taxon>Bacillati</taxon>
        <taxon>Bacillota</taxon>
        <taxon>Bacilli</taxon>
        <taxon>Bacillales</taxon>
        <taxon>Staphylococcaceae</taxon>
        <taxon>Salinicoccus</taxon>
    </lineage>
</organism>
<dbReference type="EMBL" id="BAABCK010000020">
    <property type="protein sequence ID" value="GAA3722490.1"/>
    <property type="molecule type" value="Genomic_DNA"/>
</dbReference>
<dbReference type="RefSeq" id="WP_344702160.1">
    <property type="nucleotide sequence ID" value="NZ_BAABCK010000020.1"/>
</dbReference>
<evidence type="ECO:0008006" key="4">
    <source>
        <dbReference type="Google" id="ProtNLM"/>
    </source>
</evidence>
<feature type="transmembrane region" description="Helical" evidence="1">
    <location>
        <begin position="193"/>
        <end position="211"/>
    </location>
</feature>
<proteinExistence type="predicted"/>
<name>A0ABP7EQ50_9STAP</name>
<reference evidence="3" key="1">
    <citation type="journal article" date="2019" name="Int. J. Syst. Evol. Microbiol.">
        <title>The Global Catalogue of Microorganisms (GCM) 10K type strain sequencing project: providing services to taxonomists for standard genome sequencing and annotation.</title>
        <authorList>
            <consortium name="The Broad Institute Genomics Platform"/>
            <consortium name="The Broad Institute Genome Sequencing Center for Infectious Disease"/>
            <person name="Wu L."/>
            <person name="Ma J."/>
        </authorList>
    </citation>
    <scope>NUCLEOTIDE SEQUENCE [LARGE SCALE GENOMIC DNA]</scope>
    <source>
        <strain evidence="3">JCM 16981</strain>
    </source>
</reference>
<dbReference type="Pfam" id="PF06691">
    <property type="entry name" value="DUF1189"/>
    <property type="match status" value="1"/>
</dbReference>
<keyword evidence="1" id="KW-0812">Transmembrane</keyword>
<comment type="caution">
    <text evidence="2">The sequence shown here is derived from an EMBL/GenBank/DDBJ whole genome shotgun (WGS) entry which is preliminary data.</text>
</comment>
<feature type="transmembrane region" description="Helical" evidence="1">
    <location>
        <begin position="27"/>
        <end position="47"/>
    </location>
</feature>
<keyword evidence="1" id="KW-1133">Transmembrane helix</keyword>
<keyword evidence="3" id="KW-1185">Reference proteome</keyword>
<protein>
    <recommendedName>
        <fullName evidence="4">DUF1189 domain-containing protein</fullName>
    </recommendedName>
</protein>